<dbReference type="Proteomes" id="UP000830768">
    <property type="component" value="Chromosome 6"/>
</dbReference>
<evidence type="ECO:0000313" key="2">
    <source>
        <dbReference type="Proteomes" id="UP000830768"/>
    </source>
</evidence>
<organism evidence="1 2">
    <name type="scientific">Fusarium solani subsp. cucurbitae</name>
    <name type="common">Neocosmosporum cucurbitae</name>
    <dbReference type="NCBI Taxonomy" id="2747967"/>
    <lineage>
        <taxon>Eukaryota</taxon>
        <taxon>Fungi</taxon>
        <taxon>Dikarya</taxon>
        <taxon>Ascomycota</taxon>
        <taxon>Pezizomycotina</taxon>
        <taxon>Sordariomycetes</taxon>
        <taxon>Hypocreomycetidae</taxon>
        <taxon>Hypocreales</taxon>
        <taxon>Nectriaceae</taxon>
        <taxon>Fusarium</taxon>
        <taxon>Fusarium solani species complex</taxon>
    </lineage>
</organism>
<evidence type="ECO:0000313" key="1">
    <source>
        <dbReference type="EMBL" id="UPK96535.1"/>
    </source>
</evidence>
<proteinExistence type="predicted"/>
<sequence length="573" mass="65478">MLKSTHKPSAAALAPLPPGWTEHTAPTGHKYYYNTETKESTYKRPGTELPPPQPAQPPASAYPAYGSMPSLADPNVANAYMAQLNQTQHGGPQSHQRGGHGGGRGGFEGRPRPQPVDKPRRKEAIPGCEPWILVYTKYSRRFVYNPVKNASYWRIPEKLMPAILELDKERLRKKAEGLSVEEPEAKRDEKKDEPMVASTTEVPGQENEDDSEYEEVEVTDDEGEGEGDDGDGDRPSKRQRTEEDAAEDEDEDMPMEFTEEDFAAQLQAMGEDYGLEPGDYDDGNAEEWPEGAEGVPFTQDDAKALFKDLLNDFNINPYSPWEKLLEEGKVIDDLRYTALSTTKARRECWDEWTRERIAELKEQRARQENRDPRIALLAFLQEKATPKLYWPEFKRKYKKEEVMKTLKITDKDREKSYREHISRLKMPQSKLKSDLTALLKAQPIHLLNNKSLSAGLPDAILTDIRYISLEPQVRDPLIEAYVSNLPPPPEDPDAAKDDEEKKKQQEAREKRQKALEDRNRAVEEQRRKRDREVAVSKARLREEERELEMAMNVGKQGLQSQLASMKETEKESS</sequence>
<keyword evidence="2" id="KW-1185">Reference proteome</keyword>
<accession>A0ACD3Z604</accession>
<dbReference type="EMBL" id="CP090035">
    <property type="protein sequence ID" value="UPK96535.1"/>
    <property type="molecule type" value="Genomic_DNA"/>
</dbReference>
<reference evidence="1" key="1">
    <citation type="submission" date="2021-11" db="EMBL/GenBank/DDBJ databases">
        <title>Fusarium solani-melongenae Genome sequencing and assembly.</title>
        <authorList>
            <person name="Xie S."/>
            <person name="Huang L."/>
            <person name="Zhang X."/>
        </authorList>
    </citation>
    <scope>NUCLEOTIDE SEQUENCE</scope>
    <source>
        <strain evidence="1">CRI 24-3</strain>
    </source>
</reference>
<protein>
    <submittedName>
        <fullName evidence="1">Uncharacterized protein</fullName>
    </submittedName>
</protein>
<name>A0ACD3Z604_FUSSC</name>
<gene>
    <name evidence="1" type="ORF">LCI18_007470</name>
</gene>